<evidence type="ECO:0000256" key="1">
    <source>
        <dbReference type="SAM" id="SignalP"/>
    </source>
</evidence>
<evidence type="ECO:0000259" key="2">
    <source>
        <dbReference type="PROSITE" id="PS52045"/>
    </source>
</evidence>
<gene>
    <name evidence="4" type="primary">LOC111010434</name>
</gene>
<evidence type="ECO:0000313" key="3">
    <source>
        <dbReference type="Proteomes" id="UP000504603"/>
    </source>
</evidence>
<dbReference type="PANTHER" id="PTHR31589">
    <property type="entry name" value="PROTEIN, PUTATIVE (DUF239)-RELATED-RELATED"/>
    <property type="match status" value="1"/>
</dbReference>
<proteinExistence type="predicted"/>
<accession>A0A6J1CDC2</accession>
<feature type="domain" description="Neprosin PEP catalytic" evidence="2">
    <location>
        <begin position="155"/>
        <end position="410"/>
    </location>
</feature>
<dbReference type="PANTHER" id="PTHR31589:SF2">
    <property type="entry name" value="ASLB (DUF239)-RELATED"/>
    <property type="match status" value="1"/>
</dbReference>
<sequence length="410" mass="45262">MGKKNGVILVAVALAVAAILDDAAAAANMGRNSEGREQNSMEIIQKKLKLLNKPAIKTIHSEDGDIFDCIDIYNQPAFDHPALKNHTIQMKPNFDFESDMSTAQNESFRSIPFQTWQRSGSCTEGTIPIRRVQTQDLLRTNSIDDFGKKFAYGSKLGAEINRSTAILVTAGMNYIGASGDINVWNPKVDLPNDFTASQIWLKNGPSEKFDSVEAGWVVNPRLYGDTKTRFSLYWTADSYSSTGCFDLTCSGFVQTNPGVAIGGAIEPLSSRGGQQFFISIGIFMDPKSSNWWLKMQGKPVGYWPPALFGYLSHSATLAEWGGEVFSSNLKKTPHTGTDMGSGDYASARYGDSSFVKHPRILDYSLQLKYPQRVGVWADEPSCYSAENYQRTYTTEPVFFYGGPGLSRDCH</sequence>
<dbReference type="AlphaFoldDB" id="A0A6J1CDC2"/>
<dbReference type="PROSITE" id="PS52045">
    <property type="entry name" value="NEPROSIN_PEP_CD"/>
    <property type="match status" value="1"/>
</dbReference>
<dbReference type="KEGG" id="mcha:111010434"/>
<dbReference type="InterPro" id="IPR004314">
    <property type="entry name" value="Neprosin"/>
</dbReference>
<dbReference type="RefSeq" id="XP_022139554.1">
    <property type="nucleotide sequence ID" value="XM_022283862.1"/>
</dbReference>
<keyword evidence="1" id="KW-0732">Signal</keyword>
<dbReference type="Pfam" id="PF03080">
    <property type="entry name" value="Neprosin"/>
    <property type="match status" value="1"/>
</dbReference>
<organism evidence="3 4">
    <name type="scientific">Momordica charantia</name>
    <name type="common">Bitter gourd</name>
    <name type="synonym">Balsam pear</name>
    <dbReference type="NCBI Taxonomy" id="3673"/>
    <lineage>
        <taxon>Eukaryota</taxon>
        <taxon>Viridiplantae</taxon>
        <taxon>Streptophyta</taxon>
        <taxon>Embryophyta</taxon>
        <taxon>Tracheophyta</taxon>
        <taxon>Spermatophyta</taxon>
        <taxon>Magnoliopsida</taxon>
        <taxon>eudicotyledons</taxon>
        <taxon>Gunneridae</taxon>
        <taxon>Pentapetalae</taxon>
        <taxon>rosids</taxon>
        <taxon>fabids</taxon>
        <taxon>Cucurbitales</taxon>
        <taxon>Cucurbitaceae</taxon>
        <taxon>Momordiceae</taxon>
        <taxon>Momordica</taxon>
    </lineage>
</organism>
<name>A0A6J1CDC2_MOMCH</name>
<dbReference type="InterPro" id="IPR025521">
    <property type="entry name" value="Neprosin_propep"/>
</dbReference>
<dbReference type="GeneID" id="111010434"/>
<reference evidence="4" key="1">
    <citation type="submission" date="2025-08" db="UniProtKB">
        <authorList>
            <consortium name="RefSeq"/>
        </authorList>
    </citation>
    <scope>IDENTIFICATION</scope>
    <source>
        <strain evidence="4">OHB3-1</strain>
    </source>
</reference>
<feature type="chain" id="PRO_5026946520" evidence="1">
    <location>
        <begin position="26"/>
        <end position="410"/>
    </location>
</feature>
<protein>
    <submittedName>
        <fullName evidence="4">Uncharacterized protein LOC111010434</fullName>
    </submittedName>
</protein>
<dbReference type="InterPro" id="IPR053168">
    <property type="entry name" value="Glutamic_endopeptidase"/>
</dbReference>
<feature type="signal peptide" evidence="1">
    <location>
        <begin position="1"/>
        <end position="25"/>
    </location>
</feature>
<evidence type="ECO:0000313" key="4">
    <source>
        <dbReference type="RefSeq" id="XP_022139554.1"/>
    </source>
</evidence>
<dbReference type="OrthoDB" id="1858978at2759"/>
<dbReference type="Gene3D" id="3.90.1320.10">
    <property type="entry name" value="Outer-capsid protein sigma 3, large lobe"/>
    <property type="match status" value="1"/>
</dbReference>
<dbReference type="Proteomes" id="UP000504603">
    <property type="component" value="Unplaced"/>
</dbReference>
<keyword evidence="3" id="KW-1185">Reference proteome</keyword>
<dbReference type="Pfam" id="PF14365">
    <property type="entry name" value="Neprosin_AP"/>
    <property type="match status" value="1"/>
</dbReference>